<reference evidence="1" key="1">
    <citation type="journal article" date="2020" name="Stud. Mycol.">
        <title>101 Dothideomycetes genomes: a test case for predicting lifestyles and emergence of pathogens.</title>
        <authorList>
            <person name="Haridas S."/>
            <person name="Albert R."/>
            <person name="Binder M."/>
            <person name="Bloem J."/>
            <person name="Labutti K."/>
            <person name="Salamov A."/>
            <person name="Andreopoulos B."/>
            <person name="Baker S."/>
            <person name="Barry K."/>
            <person name="Bills G."/>
            <person name="Bluhm B."/>
            <person name="Cannon C."/>
            <person name="Castanera R."/>
            <person name="Culley D."/>
            <person name="Daum C."/>
            <person name="Ezra D."/>
            <person name="Gonzalez J."/>
            <person name="Henrissat B."/>
            <person name="Kuo A."/>
            <person name="Liang C."/>
            <person name="Lipzen A."/>
            <person name="Lutzoni F."/>
            <person name="Magnuson J."/>
            <person name="Mondo S."/>
            <person name="Nolan M."/>
            <person name="Ohm R."/>
            <person name="Pangilinan J."/>
            <person name="Park H.-J."/>
            <person name="Ramirez L."/>
            <person name="Alfaro M."/>
            <person name="Sun H."/>
            <person name="Tritt A."/>
            <person name="Yoshinaga Y."/>
            <person name="Zwiers L.-H."/>
            <person name="Turgeon B."/>
            <person name="Goodwin S."/>
            <person name="Spatafora J."/>
            <person name="Crous P."/>
            <person name="Grigoriev I."/>
        </authorList>
    </citation>
    <scope>NUCLEOTIDE SEQUENCE</scope>
    <source>
        <strain evidence="1">CBS 123094</strain>
    </source>
</reference>
<evidence type="ECO:0000313" key="2">
    <source>
        <dbReference type="Proteomes" id="UP000799779"/>
    </source>
</evidence>
<name>A0A6A5X0J9_9PLEO</name>
<accession>A0A6A5X0J9</accession>
<organism evidence="1 2">
    <name type="scientific">Amniculicola lignicola CBS 123094</name>
    <dbReference type="NCBI Taxonomy" id="1392246"/>
    <lineage>
        <taxon>Eukaryota</taxon>
        <taxon>Fungi</taxon>
        <taxon>Dikarya</taxon>
        <taxon>Ascomycota</taxon>
        <taxon>Pezizomycotina</taxon>
        <taxon>Dothideomycetes</taxon>
        <taxon>Pleosporomycetidae</taxon>
        <taxon>Pleosporales</taxon>
        <taxon>Amniculicolaceae</taxon>
        <taxon>Amniculicola</taxon>
    </lineage>
</organism>
<keyword evidence="2" id="KW-1185">Reference proteome</keyword>
<sequence>MLPILFNNTSPASVPASTILPHKPSSVFCPRRPQSSLSDPIPITLVTIASGNSSRDTWLWSGYKWSGLRCKRASLNVACSNPRIFPFKYKICSWLYNPSCNSTRRVSAPSFISLLFINPIGCSGTPPSLSHIALAKLVRRRSNGGRSRNASLRSLATSLTRLVQCIFMVWGGDWWEALGYCLSVKTVPGLLRGD</sequence>
<proteinExistence type="predicted"/>
<dbReference type="EMBL" id="ML977565">
    <property type="protein sequence ID" value="KAF2004935.1"/>
    <property type="molecule type" value="Genomic_DNA"/>
</dbReference>
<protein>
    <submittedName>
        <fullName evidence="1">Uncharacterized protein</fullName>
    </submittedName>
</protein>
<gene>
    <name evidence="1" type="ORF">P154DRAFT_22153</name>
</gene>
<dbReference type="Proteomes" id="UP000799779">
    <property type="component" value="Unassembled WGS sequence"/>
</dbReference>
<evidence type="ECO:0000313" key="1">
    <source>
        <dbReference type="EMBL" id="KAF2004935.1"/>
    </source>
</evidence>
<dbReference type="AlphaFoldDB" id="A0A6A5X0J9"/>